<proteinExistence type="predicted"/>
<dbReference type="Gene3D" id="3.40.50.300">
    <property type="entry name" value="P-loop containing nucleotide triphosphate hydrolases"/>
    <property type="match status" value="1"/>
</dbReference>
<accession>A0A077EF80</accession>
<evidence type="ECO:0008006" key="3">
    <source>
        <dbReference type="Google" id="ProtNLM"/>
    </source>
</evidence>
<evidence type="ECO:0000313" key="2">
    <source>
        <dbReference type="Proteomes" id="UP000028933"/>
    </source>
</evidence>
<dbReference type="PANTHER" id="PTHR37816:SF2">
    <property type="entry name" value="DNA TOPOLOGY MODULATION PROTEIN FLAR-RELATED PROTEIN"/>
    <property type="match status" value="1"/>
</dbReference>
<dbReference type="InterPro" id="IPR027417">
    <property type="entry name" value="P-loop_NTPase"/>
</dbReference>
<dbReference type="eggNOG" id="COG0563">
    <property type="taxonomic scope" value="Bacteria"/>
</dbReference>
<protein>
    <recommendedName>
        <fullName evidence="3">Adenylate kinase</fullName>
    </recommendedName>
</protein>
<dbReference type="SUPFAM" id="SSF52540">
    <property type="entry name" value="P-loop containing nucleoside triphosphate hydrolases"/>
    <property type="match status" value="1"/>
</dbReference>
<organism evidence="1 2">
    <name type="scientific">Elizabethkingia anophelis NUHP1</name>
    <dbReference type="NCBI Taxonomy" id="1338011"/>
    <lineage>
        <taxon>Bacteria</taxon>
        <taxon>Pseudomonadati</taxon>
        <taxon>Bacteroidota</taxon>
        <taxon>Flavobacteriia</taxon>
        <taxon>Flavobacteriales</taxon>
        <taxon>Weeksellaceae</taxon>
        <taxon>Elizabethkingia</taxon>
    </lineage>
</organism>
<dbReference type="InterPro" id="IPR031322">
    <property type="entry name" value="Shikimate/glucono_kinase"/>
</dbReference>
<dbReference type="Proteomes" id="UP000028933">
    <property type="component" value="Chromosome"/>
</dbReference>
<dbReference type="Pfam" id="PF01202">
    <property type="entry name" value="SKI"/>
    <property type="match status" value="1"/>
</dbReference>
<reference evidence="1" key="1">
    <citation type="journal article" date="2013" name="Lancet">
        <title>First case of E anophelis outbreak in an intensive-care unit.</title>
        <authorList>
            <person name="Teo J."/>
            <person name="Tan S.Y."/>
            <person name="Tay M."/>
            <person name="Ding Y."/>
            <person name="Kjelleberg S."/>
            <person name="Givskov M."/>
            <person name="Lin R.T."/>
            <person name="Yang L."/>
        </authorList>
    </citation>
    <scope>NUCLEOTIDE SEQUENCE [LARGE SCALE GENOMIC DNA]</scope>
    <source>
        <strain evidence="1">NUHP1</strain>
    </source>
</reference>
<dbReference type="STRING" id="1338011.BD94_2541"/>
<dbReference type="RefSeq" id="WP_024565534.1">
    <property type="nucleotide sequence ID" value="NZ_CP007547.1"/>
</dbReference>
<sequence length="181" mass="20988">MIIHILGASGSGVTTLGNYISKKLGWKYLDSDDFFWEKTDVPYTVKRDPKSRDAEILKLLKSGESIIFGGSCISWSPEIHSCFDKIVFLFVPPENRMLRVKKREAERYGDKLFTDPVIQKMHDDFIAFCKDYDEMKGIANRTIKAHRKWLENQTVEIIEISGDFPTIEITEKLLSKWQLLH</sequence>
<gene>
    <name evidence="1" type="ORF">BD94_2541</name>
</gene>
<evidence type="ECO:0000313" key="1">
    <source>
        <dbReference type="EMBL" id="AIL46316.1"/>
    </source>
</evidence>
<name>A0A077EF80_9FLAO</name>
<dbReference type="EMBL" id="CP007547">
    <property type="protein sequence ID" value="AIL46316.1"/>
    <property type="molecule type" value="Genomic_DNA"/>
</dbReference>
<dbReference type="PANTHER" id="PTHR37816">
    <property type="entry name" value="YALI0E33011P"/>
    <property type="match status" value="1"/>
</dbReference>
<dbReference type="KEGG" id="eao:BD94_2541"/>
<dbReference type="AlphaFoldDB" id="A0A077EF80"/>
<reference evidence="1" key="2">
    <citation type="journal article" date="2015" name="Genome Biol. Evol.">
        <title>Complete Genome Sequence and Transcriptomic Analysis of the Novel Pathogen Elizabethkingia anophelis in Response to Oxidative Stress.</title>
        <authorList>
            <person name="Li Y."/>
            <person name="Liu Y."/>
            <person name="Chew S.C."/>
            <person name="Tay M."/>
            <person name="Salido M.M."/>
            <person name="Teo J."/>
            <person name="Lauro F.M."/>
            <person name="Givskov M."/>
            <person name="Yang L."/>
        </authorList>
    </citation>
    <scope>NUCLEOTIDE SEQUENCE</scope>
    <source>
        <strain evidence="1">NUHP1</strain>
    </source>
</reference>
<dbReference type="InterPro" id="IPR052922">
    <property type="entry name" value="Cytidylate_Kinase-2"/>
</dbReference>
<dbReference type="HOGENOM" id="CLU_103067_0_0_10"/>